<keyword evidence="7 16" id="KW-0732">Signal</keyword>
<evidence type="ECO:0000256" key="6">
    <source>
        <dbReference type="ARBA" id="ARBA00022692"/>
    </source>
</evidence>
<evidence type="ECO:0000256" key="13">
    <source>
        <dbReference type="ARBA" id="ARBA00023237"/>
    </source>
</evidence>
<dbReference type="InterPro" id="IPR054765">
    <property type="entry name" value="SLBB_dom"/>
</dbReference>
<evidence type="ECO:0000256" key="1">
    <source>
        <dbReference type="ARBA" id="ARBA00004571"/>
    </source>
</evidence>
<evidence type="ECO:0000256" key="15">
    <source>
        <dbReference type="SAM" id="Phobius"/>
    </source>
</evidence>
<keyword evidence="6 15" id="KW-0812">Transmembrane</keyword>
<evidence type="ECO:0000256" key="2">
    <source>
        <dbReference type="ARBA" id="ARBA00009450"/>
    </source>
</evidence>
<feature type="signal peptide" evidence="16">
    <location>
        <begin position="1"/>
        <end position="26"/>
    </location>
</feature>
<evidence type="ECO:0000256" key="12">
    <source>
        <dbReference type="ARBA" id="ARBA00023139"/>
    </source>
</evidence>
<dbReference type="EMBL" id="QAOQ01000004">
    <property type="protein sequence ID" value="PTQ96692.1"/>
    <property type="molecule type" value="Genomic_DNA"/>
</dbReference>
<keyword evidence="20" id="KW-1185">Reference proteome</keyword>
<comment type="similarity">
    <text evidence="2">Belongs to the BexD/CtrA/VexA family.</text>
</comment>
<dbReference type="GO" id="GO:0015159">
    <property type="term" value="F:polysaccharide transmembrane transporter activity"/>
    <property type="evidence" value="ECO:0007669"/>
    <property type="project" value="InterPro"/>
</dbReference>
<evidence type="ECO:0000259" key="17">
    <source>
        <dbReference type="Pfam" id="PF02563"/>
    </source>
</evidence>
<proteinExistence type="inferred from homology"/>
<dbReference type="GO" id="GO:0006811">
    <property type="term" value="P:monoatomic ion transport"/>
    <property type="evidence" value="ECO:0007669"/>
    <property type="project" value="UniProtKB-KW"/>
</dbReference>
<dbReference type="Pfam" id="PF02563">
    <property type="entry name" value="Poly_export"/>
    <property type="match status" value="1"/>
</dbReference>
<evidence type="ECO:0000256" key="7">
    <source>
        <dbReference type="ARBA" id="ARBA00022729"/>
    </source>
</evidence>
<keyword evidence="10" id="KW-0626">Porin</keyword>
<dbReference type="InterPro" id="IPR003715">
    <property type="entry name" value="Poly_export_N"/>
</dbReference>
<evidence type="ECO:0000256" key="16">
    <source>
        <dbReference type="SAM" id="SignalP"/>
    </source>
</evidence>
<dbReference type="AlphaFoldDB" id="A0A2T5J9D9"/>
<dbReference type="OrthoDB" id="662756at2"/>
<keyword evidence="12" id="KW-0564">Palmitate</keyword>
<feature type="domain" description="SLBB" evidence="18">
    <location>
        <begin position="138"/>
        <end position="217"/>
    </location>
</feature>
<keyword evidence="5" id="KW-0762">Sugar transport</keyword>
<accession>A0A2T5J9D9</accession>
<evidence type="ECO:0000256" key="9">
    <source>
        <dbReference type="ARBA" id="ARBA00023065"/>
    </source>
</evidence>
<evidence type="ECO:0000256" key="4">
    <source>
        <dbReference type="ARBA" id="ARBA00022452"/>
    </source>
</evidence>
<keyword evidence="14" id="KW-0449">Lipoprotein</keyword>
<dbReference type="PANTHER" id="PTHR33619:SF3">
    <property type="entry name" value="POLYSACCHARIDE EXPORT PROTEIN GFCE-RELATED"/>
    <property type="match status" value="1"/>
</dbReference>
<evidence type="ECO:0000256" key="8">
    <source>
        <dbReference type="ARBA" id="ARBA00023047"/>
    </source>
</evidence>
<name>A0A2T5J9D9_9SPHI</name>
<dbReference type="GO" id="GO:0015288">
    <property type="term" value="F:porin activity"/>
    <property type="evidence" value="ECO:0007669"/>
    <property type="project" value="UniProtKB-KW"/>
</dbReference>
<comment type="subcellular location">
    <subcellularLocation>
        <location evidence="1">Cell outer membrane</location>
        <topology evidence="1">Multi-pass membrane protein</topology>
    </subcellularLocation>
</comment>
<evidence type="ECO:0000256" key="5">
    <source>
        <dbReference type="ARBA" id="ARBA00022597"/>
    </source>
</evidence>
<evidence type="ECO:0000259" key="18">
    <source>
        <dbReference type="Pfam" id="PF22461"/>
    </source>
</evidence>
<keyword evidence="15" id="KW-1133">Transmembrane helix</keyword>
<sequence length="254" mass="27143">MNQNHIKTAKKIAATLVLSVLLSACAAKRDLVYFSNLGQQNSVAEAPGQEVVIATGDIVNVSVVSGSLESDKLFQTNLNNGPLSTGYKVNAAGDIALPLIGETHIAGLTTAQAETAITTQLSKQIKNPGVEVKIINFKVTVVGEVNKPSTFTVPDGKVNLLEALGLAGDMTVYGKRENVLVIRQENGVKTVKRLNLNNVDVMQSPYFNLKQNDIVYVEPDRSKAVEYSQNTRLMPLVIASISALAVLAAVLKSK</sequence>
<dbReference type="Gene3D" id="3.10.560.10">
    <property type="entry name" value="Outer membrane lipoprotein wza domain like"/>
    <property type="match status" value="1"/>
</dbReference>
<evidence type="ECO:0000256" key="14">
    <source>
        <dbReference type="ARBA" id="ARBA00023288"/>
    </source>
</evidence>
<comment type="caution">
    <text evidence="19">The sequence shown here is derived from an EMBL/GenBank/DDBJ whole genome shotgun (WGS) entry which is preliminary data.</text>
</comment>
<dbReference type="PANTHER" id="PTHR33619">
    <property type="entry name" value="POLYSACCHARIDE EXPORT PROTEIN GFCE-RELATED"/>
    <property type="match status" value="1"/>
</dbReference>
<evidence type="ECO:0000256" key="11">
    <source>
        <dbReference type="ARBA" id="ARBA00023136"/>
    </source>
</evidence>
<dbReference type="InterPro" id="IPR049712">
    <property type="entry name" value="Poly_export"/>
</dbReference>
<reference evidence="19 20" key="1">
    <citation type="submission" date="2018-04" db="EMBL/GenBank/DDBJ databases">
        <title>Genomic Encyclopedia of Archaeal and Bacterial Type Strains, Phase II (KMG-II): from individual species to whole genera.</title>
        <authorList>
            <person name="Goeker M."/>
        </authorList>
    </citation>
    <scope>NUCLEOTIDE SEQUENCE [LARGE SCALE GENOMIC DNA]</scope>
    <source>
        <strain evidence="19 20">DSM 26809</strain>
    </source>
</reference>
<keyword evidence="9" id="KW-0406">Ion transport</keyword>
<gene>
    <name evidence="19" type="ORF">C8P68_104178</name>
</gene>
<keyword evidence="8" id="KW-0625">Polysaccharide transport</keyword>
<keyword evidence="3" id="KW-0813">Transport</keyword>
<feature type="chain" id="PRO_5015662987" evidence="16">
    <location>
        <begin position="27"/>
        <end position="254"/>
    </location>
</feature>
<evidence type="ECO:0000313" key="19">
    <source>
        <dbReference type="EMBL" id="PTQ96692.1"/>
    </source>
</evidence>
<evidence type="ECO:0000313" key="20">
    <source>
        <dbReference type="Proteomes" id="UP000244168"/>
    </source>
</evidence>
<feature type="transmembrane region" description="Helical" evidence="15">
    <location>
        <begin position="233"/>
        <end position="251"/>
    </location>
</feature>
<feature type="domain" description="Polysaccharide export protein N-terminal" evidence="17">
    <location>
        <begin position="46"/>
        <end position="134"/>
    </location>
</feature>
<keyword evidence="11 15" id="KW-0472">Membrane</keyword>
<keyword evidence="4" id="KW-1134">Transmembrane beta strand</keyword>
<dbReference type="RefSeq" id="WP_107828649.1">
    <property type="nucleotide sequence ID" value="NZ_CP160205.1"/>
</dbReference>
<organism evidence="19 20">
    <name type="scientific">Mucilaginibacter yixingensis</name>
    <dbReference type="NCBI Taxonomy" id="1295612"/>
    <lineage>
        <taxon>Bacteria</taxon>
        <taxon>Pseudomonadati</taxon>
        <taxon>Bacteroidota</taxon>
        <taxon>Sphingobacteriia</taxon>
        <taxon>Sphingobacteriales</taxon>
        <taxon>Sphingobacteriaceae</taxon>
        <taxon>Mucilaginibacter</taxon>
    </lineage>
</organism>
<evidence type="ECO:0000256" key="10">
    <source>
        <dbReference type="ARBA" id="ARBA00023114"/>
    </source>
</evidence>
<dbReference type="GO" id="GO:0009279">
    <property type="term" value="C:cell outer membrane"/>
    <property type="evidence" value="ECO:0007669"/>
    <property type="project" value="UniProtKB-SubCell"/>
</dbReference>
<dbReference type="PROSITE" id="PS51257">
    <property type="entry name" value="PROKAR_LIPOPROTEIN"/>
    <property type="match status" value="1"/>
</dbReference>
<dbReference type="Pfam" id="PF22461">
    <property type="entry name" value="SLBB_2"/>
    <property type="match status" value="1"/>
</dbReference>
<dbReference type="Proteomes" id="UP000244168">
    <property type="component" value="Unassembled WGS sequence"/>
</dbReference>
<evidence type="ECO:0000256" key="3">
    <source>
        <dbReference type="ARBA" id="ARBA00022448"/>
    </source>
</evidence>
<keyword evidence="13" id="KW-0998">Cell outer membrane</keyword>
<protein>
    <submittedName>
        <fullName evidence="19">Polysaccharide export outer membrane protein</fullName>
    </submittedName>
</protein>
<dbReference type="GO" id="GO:0046930">
    <property type="term" value="C:pore complex"/>
    <property type="evidence" value="ECO:0007669"/>
    <property type="project" value="UniProtKB-KW"/>
</dbReference>